<comment type="function">
    <text evidence="2">Long-chain fatty alcohol oxidase involved in the omega-oxidation pathway of lipid degradation.</text>
</comment>
<feature type="domain" description="Glucose-methanol-choline oxidoreductase N-terminal" evidence="12">
    <location>
        <begin position="172"/>
        <end position="420"/>
    </location>
</feature>
<dbReference type="InterPro" id="IPR036188">
    <property type="entry name" value="FAD/NAD-bd_sf"/>
</dbReference>
<dbReference type="InterPro" id="IPR027056">
    <property type="entry name" value="Gluconate_2DH_su3"/>
</dbReference>
<evidence type="ECO:0000256" key="2">
    <source>
        <dbReference type="ARBA" id="ARBA00003842"/>
    </source>
</evidence>
<keyword evidence="8" id="KW-0274">FAD</keyword>
<evidence type="ECO:0000256" key="7">
    <source>
        <dbReference type="ARBA" id="ARBA00022692"/>
    </source>
</evidence>
<dbReference type="GO" id="GO:0050660">
    <property type="term" value="F:flavin adenine dinucleotide binding"/>
    <property type="evidence" value="ECO:0007669"/>
    <property type="project" value="InterPro"/>
</dbReference>
<keyword evidence="9" id="KW-1133">Transmembrane helix</keyword>
<evidence type="ECO:0000313" key="15">
    <source>
        <dbReference type="Proteomes" id="UP000215506"/>
    </source>
</evidence>
<dbReference type="AlphaFoldDB" id="A0A231GVE6"/>
<dbReference type="Pfam" id="PF13618">
    <property type="entry name" value="Gluconate_2-dh3"/>
    <property type="match status" value="1"/>
</dbReference>
<dbReference type="PANTHER" id="PTHR46056">
    <property type="entry name" value="LONG-CHAIN-ALCOHOL OXIDASE"/>
    <property type="match status" value="1"/>
</dbReference>
<dbReference type="PIRSF" id="PIRSF028937">
    <property type="entry name" value="Lg_Ch_AO"/>
    <property type="match status" value="1"/>
</dbReference>
<feature type="domain" description="Glucose-methanol-choline oxidoreductase C-terminal" evidence="13">
    <location>
        <begin position="508"/>
        <end position="639"/>
    </location>
</feature>
<dbReference type="Pfam" id="PF05199">
    <property type="entry name" value="GMC_oxred_C"/>
    <property type="match status" value="1"/>
</dbReference>
<keyword evidence="10 14" id="KW-0560">Oxidoreductase</keyword>
<keyword evidence="7" id="KW-0812">Transmembrane</keyword>
<dbReference type="GO" id="GO:0016020">
    <property type="term" value="C:membrane"/>
    <property type="evidence" value="ECO:0007669"/>
    <property type="project" value="UniProtKB-SubCell"/>
</dbReference>
<gene>
    <name evidence="14" type="ORF">B7C42_07385</name>
</gene>
<dbReference type="InterPro" id="IPR012400">
    <property type="entry name" value="Long_Oxdase"/>
</dbReference>
<evidence type="ECO:0000259" key="12">
    <source>
        <dbReference type="Pfam" id="PF00732"/>
    </source>
</evidence>
<evidence type="ECO:0000256" key="4">
    <source>
        <dbReference type="ARBA" id="ARBA00010790"/>
    </source>
</evidence>
<accession>A0A231GVE6</accession>
<evidence type="ECO:0000256" key="9">
    <source>
        <dbReference type="ARBA" id="ARBA00022989"/>
    </source>
</evidence>
<keyword evidence="15" id="KW-1185">Reference proteome</keyword>
<sequence>MDPTAKQRAALGLICDTFTPGDGLSLPSATELGSVATVFDILSRNPRPAESKQLATLLDLWDSRVAGLLLGNRGRRFSSLTADERERTLLRLGDSRIAVKRTLFQALKQAALLSYNVTPGPTGSHPLWKAIDYPGPPGTLAAAPAPALSVLRPTEPTTLTCDVVIVGSGAGGGTAAAVLAEAGLDVIVLERGNYYDDRDFGTGELDALLNLYAPGPPATSEGQITLVAGTCLGGGTVVNWSTSLRTPDEVRAEWAGLGATQFAQDEYTTALDAVTGRLGVNDRHSPLSARDSVLERGATALGWHIDTLPRNVGDACDAGVECGRCPYGCRVGAKQSVTKTWLADAAAHGARFVVDANVRRILVNNGRAEGVSAVGSNGTPIEVRARAVVVAAGAVQTPALLKRSGLRNKNIGNYLRLHPAAAVFGVFDEPIRPWEGGMQARISRQHRDLDGNGYGVIYETGPIHPGMGVGFMNWRGAAAYRANLLELNKSVALGVITRDRDHGSVGVDKNGEPVVSYRLSAHDRGHLHTGITGAAQILEAAGARRIYSGQQAGPAYEPGRTGSHAEFAAACAAAGYEPGQCAMGALHIMGSARMGGSPDMSAVDPDGATWDVNNIVVADASCFPTASGVNPMVSIEAIAYMNAKRLAARLH</sequence>
<comment type="catalytic activity">
    <reaction evidence="1">
        <text>a long-chain primary fatty alcohol + O2 = a long-chain fatty aldehyde + H2O2</text>
        <dbReference type="Rhea" id="RHEA:22756"/>
        <dbReference type="ChEBI" id="CHEBI:15379"/>
        <dbReference type="ChEBI" id="CHEBI:16240"/>
        <dbReference type="ChEBI" id="CHEBI:17176"/>
        <dbReference type="ChEBI" id="CHEBI:77396"/>
        <dbReference type="EC" id="1.1.3.20"/>
    </reaction>
</comment>
<dbReference type="GO" id="GO:0046577">
    <property type="term" value="F:long-chain-alcohol oxidase activity"/>
    <property type="evidence" value="ECO:0007669"/>
    <property type="project" value="UniProtKB-EC"/>
</dbReference>
<dbReference type="SUPFAM" id="SSF51905">
    <property type="entry name" value="FAD/NAD(P)-binding domain"/>
    <property type="match status" value="1"/>
</dbReference>
<dbReference type="InterPro" id="IPR000172">
    <property type="entry name" value="GMC_OxRdtase_N"/>
</dbReference>
<protein>
    <recommendedName>
        <fullName evidence="5">long-chain-alcohol oxidase</fullName>
        <ecNumber evidence="5">1.1.3.20</ecNumber>
    </recommendedName>
</protein>
<evidence type="ECO:0000256" key="1">
    <source>
        <dbReference type="ARBA" id="ARBA00000920"/>
    </source>
</evidence>
<dbReference type="EC" id="1.1.3.20" evidence="5"/>
<dbReference type="Gene3D" id="3.50.50.60">
    <property type="entry name" value="FAD/NAD(P)-binding domain"/>
    <property type="match status" value="2"/>
</dbReference>
<dbReference type="Pfam" id="PF00732">
    <property type="entry name" value="GMC_oxred_N"/>
    <property type="match status" value="1"/>
</dbReference>
<comment type="similarity">
    <text evidence="4">Belongs to the GMC oxidoreductase family.</text>
</comment>
<comment type="subcellular location">
    <subcellularLocation>
        <location evidence="3">Membrane</location>
    </subcellularLocation>
</comment>
<dbReference type="RefSeq" id="WP_094028111.1">
    <property type="nucleotide sequence ID" value="NZ_NGAF01000030.1"/>
</dbReference>
<evidence type="ECO:0000256" key="10">
    <source>
        <dbReference type="ARBA" id="ARBA00023002"/>
    </source>
</evidence>
<dbReference type="Proteomes" id="UP000215506">
    <property type="component" value="Unassembled WGS sequence"/>
</dbReference>
<name>A0A231GVE6_9NOCA</name>
<comment type="caution">
    <text evidence="14">The sequence shown here is derived from an EMBL/GenBank/DDBJ whole genome shotgun (WGS) entry which is preliminary data.</text>
</comment>
<evidence type="ECO:0000256" key="8">
    <source>
        <dbReference type="ARBA" id="ARBA00022827"/>
    </source>
</evidence>
<proteinExistence type="inferred from homology"/>
<reference evidence="14 15" key="1">
    <citation type="submission" date="2017-07" db="EMBL/GenBank/DDBJ databases">
        <title>First draft Genome Sequence of Nocardia cerradoensis isolated from human infection.</title>
        <authorList>
            <person name="Carrasco G."/>
        </authorList>
    </citation>
    <scope>NUCLEOTIDE SEQUENCE [LARGE SCALE GENOMIC DNA]</scope>
    <source>
        <strain evidence="14 15">CNM20130759</strain>
    </source>
</reference>
<evidence type="ECO:0000256" key="5">
    <source>
        <dbReference type="ARBA" id="ARBA00013125"/>
    </source>
</evidence>
<keyword evidence="6" id="KW-0285">Flavoprotein</keyword>
<dbReference type="InterPro" id="IPR007867">
    <property type="entry name" value="GMC_OxRtase_C"/>
</dbReference>
<dbReference type="EMBL" id="NGAF01000030">
    <property type="protein sequence ID" value="OXR40576.1"/>
    <property type="molecule type" value="Genomic_DNA"/>
</dbReference>
<keyword evidence="11" id="KW-0472">Membrane</keyword>
<evidence type="ECO:0000313" key="14">
    <source>
        <dbReference type="EMBL" id="OXR40576.1"/>
    </source>
</evidence>
<evidence type="ECO:0000259" key="13">
    <source>
        <dbReference type="Pfam" id="PF05199"/>
    </source>
</evidence>
<organism evidence="14 15">
    <name type="scientific">Nocardia cerradoensis</name>
    <dbReference type="NCBI Taxonomy" id="85688"/>
    <lineage>
        <taxon>Bacteria</taxon>
        <taxon>Bacillati</taxon>
        <taxon>Actinomycetota</taxon>
        <taxon>Actinomycetes</taxon>
        <taxon>Mycobacteriales</taxon>
        <taxon>Nocardiaceae</taxon>
        <taxon>Nocardia</taxon>
    </lineage>
</organism>
<dbReference type="PANTHER" id="PTHR46056:SF12">
    <property type="entry name" value="LONG-CHAIN-ALCOHOL OXIDASE"/>
    <property type="match status" value="1"/>
</dbReference>
<evidence type="ECO:0000256" key="11">
    <source>
        <dbReference type="ARBA" id="ARBA00023136"/>
    </source>
</evidence>
<evidence type="ECO:0000256" key="3">
    <source>
        <dbReference type="ARBA" id="ARBA00004370"/>
    </source>
</evidence>
<evidence type="ECO:0000256" key="6">
    <source>
        <dbReference type="ARBA" id="ARBA00022630"/>
    </source>
</evidence>